<gene>
    <name evidence="3" type="ORF">NW768_005013</name>
</gene>
<keyword evidence="2" id="KW-1133">Transmembrane helix</keyword>
<comment type="caution">
    <text evidence="3">The sequence shown here is derived from an EMBL/GenBank/DDBJ whole genome shotgun (WGS) entry which is preliminary data.</text>
</comment>
<keyword evidence="4" id="KW-1185">Reference proteome</keyword>
<dbReference type="CDD" id="cd22997">
    <property type="entry name" value="GT_LH"/>
    <property type="match status" value="1"/>
</dbReference>
<accession>A0ABQ8RE41</accession>
<proteinExistence type="predicted"/>
<dbReference type="Proteomes" id="UP001152024">
    <property type="component" value="Unassembled WGS sequence"/>
</dbReference>
<evidence type="ECO:0000313" key="4">
    <source>
        <dbReference type="Proteomes" id="UP001152024"/>
    </source>
</evidence>
<organism evidence="3 4">
    <name type="scientific">Fusarium equiseti</name>
    <name type="common">Fusarium scirpi</name>
    <dbReference type="NCBI Taxonomy" id="61235"/>
    <lineage>
        <taxon>Eukaryota</taxon>
        <taxon>Fungi</taxon>
        <taxon>Dikarya</taxon>
        <taxon>Ascomycota</taxon>
        <taxon>Pezizomycotina</taxon>
        <taxon>Sordariomycetes</taxon>
        <taxon>Hypocreomycetidae</taxon>
        <taxon>Hypocreales</taxon>
        <taxon>Nectriaceae</taxon>
        <taxon>Fusarium</taxon>
        <taxon>Fusarium incarnatum-equiseti species complex</taxon>
    </lineage>
</organism>
<name>A0ABQ8RE41_FUSEQ</name>
<dbReference type="PANTHER" id="PTHR36587">
    <property type="entry name" value="EXPRESSION SITE-ASSOCIATED GENE 3 (ESAG3)-LIKE PROTEIN"/>
    <property type="match status" value="1"/>
</dbReference>
<protein>
    <submittedName>
        <fullName evidence="3">Uncharacterized protein</fullName>
    </submittedName>
</protein>
<feature type="compositionally biased region" description="Low complexity" evidence="1">
    <location>
        <begin position="67"/>
        <end position="79"/>
    </location>
</feature>
<feature type="compositionally biased region" description="Basic residues" evidence="1">
    <location>
        <begin position="80"/>
        <end position="90"/>
    </location>
</feature>
<evidence type="ECO:0000313" key="3">
    <source>
        <dbReference type="EMBL" id="KAJ4133428.1"/>
    </source>
</evidence>
<keyword evidence="2" id="KW-0812">Transmembrane</keyword>
<evidence type="ECO:0000256" key="1">
    <source>
        <dbReference type="SAM" id="MobiDB-lite"/>
    </source>
</evidence>
<dbReference type="EMBL" id="JAOQBH010000007">
    <property type="protein sequence ID" value="KAJ4133428.1"/>
    <property type="molecule type" value="Genomic_DNA"/>
</dbReference>
<evidence type="ECO:0000256" key="2">
    <source>
        <dbReference type="SAM" id="Phobius"/>
    </source>
</evidence>
<sequence>MAIALMTEKASPYRRPAIVALGVLVFFILFETFYLYSDAVSLNSKDALYLTDHGKWNSTHSYGLSPSETESTGAASSTHAPKKQKQKPKVKKPEIKTSQLHFLLPASNPNDMFCAIVASALANRYPAPIMVGWKGEGKYNASAAHTAKLYSIKKYLDELPHGGDDDDLVFFGDGYDVMAQLPAEVVIERYFKVAADADQRLADRFGLSVQELHKRGLRQTLFWGADKMCWPALNEAQCTKIPSSHLSKTLYGPKTGNGDATYRDAKFFNSGSVIGPVGDLRKFIDAGIASLEESFDPNFKYKTSDQIYLARLYARQELSRAEQIENEAMDIEDIGENRTTTKDVAEYHATIDYESDFVQTGCFAHKWMKKLRYNHTDHTATMSNDVFDQGTNFKPYPVQMPSNVYRSFVKIFKSLPSDATTMSARDWIGSLELYTNVATRNIFGFYHATCSKRTLVADFKKYWFHPYLTHLLQAAFQATKQDELISERLIDGRKWAYKTVFPSEGAPEDALGGVITDYKDEMYIPFSTLCKDSAHVLER</sequence>
<feature type="region of interest" description="Disordered" evidence="1">
    <location>
        <begin position="67"/>
        <end position="93"/>
    </location>
</feature>
<keyword evidence="2" id="KW-0472">Membrane</keyword>
<feature type="transmembrane region" description="Helical" evidence="2">
    <location>
        <begin position="16"/>
        <end position="36"/>
    </location>
</feature>
<reference evidence="3" key="1">
    <citation type="submission" date="2022-09" db="EMBL/GenBank/DDBJ databases">
        <title>Fusarium specimens isolated from Avocado Roots.</title>
        <authorList>
            <person name="Stajich J."/>
            <person name="Roper C."/>
            <person name="Heimlech-Rivalta G."/>
        </authorList>
    </citation>
    <scope>NUCLEOTIDE SEQUENCE</scope>
    <source>
        <strain evidence="3">CF00095</strain>
    </source>
</reference>
<dbReference type="PANTHER" id="PTHR36587:SF2">
    <property type="entry name" value="EXPRESSION SITE-ASSOCIATED GENE 3 (ESAG3)-LIKE PROTEIN"/>
    <property type="match status" value="1"/>
</dbReference>